<sequence>MSTLLLWLEAPLQSWGADSRFGRRATLPFPTRSGVLGLLCCALGRGGEQQEWLARMRDYPQTVVAYAPEHREVAPLLRDYQVVGNGYTPDEPWQDLMIPKKSDGKRPVGSGAKITHRFYIQDMAFACALGLPDGEEETICAGLSCPVWAICLGRKNCVPSEPVFRGIFSTEDEALEQAARLAAEKIRRERFRVFDGAREDGETMTLNDVPLCFGIHKRYQDRQVTVRLA</sequence>
<dbReference type="GO" id="GO:0043571">
    <property type="term" value="P:maintenance of CRISPR repeat elements"/>
    <property type="evidence" value="ECO:0007669"/>
    <property type="project" value="InterPro"/>
</dbReference>
<dbReference type="InterPro" id="IPR021124">
    <property type="entry name" value="CRISPR-assoc_prot_Cas5"/>
</dbReference>
<evidence type="ECO:0000313" key="3">
    <source>
        <dbReference type="Proteomes" id="UP000824225"/>
    </source>
</evidence>
<organism evidence="2 3">
    <name type="scientific">Candidatus Mailhella merdigallinarum</name>
    <dbReference type="NCBI Taxonomy" id="2838658"/>
    <lineage>
        <taxon>Bacteria</taxon>
        <taxon>Pseudomonadati</taxon>
        <taxon>Thermodesulfobacteriota</taxon>
        <taxon>Desulfovibrionia</taxon>
        <taxon>Desulfovibrionales</taxon>
        <taxon>Desulfovibrionaceae</taxon>
        <taxon>Mailhella</taxon>
    </lineage>
</organism>
<keyword evidence="1" id="KW-0051">Antiviral defense</keyword>
<gene>
    <name evidence="2" type="primary">cas5e</name>
    <name evidence="2" type="ORF">H9962_00040</name>
</gene>
<dbReference type="GO" id="GO:0051607">
    <property type="term" value="P:defense response to virus"/>
    <property type="evidence" value="ECO:0007669"/>
    <property type="project" value="UniProtKB-KW"/>
</dbReference>
<protein>
    <submittedName>
        <fullName evidence="2">Type I-E CRISPR-associated protein Cas5/CasD</fullName>
    </submittedName>
</protein>
<dbReference type="CDD" id="cd09756">
    <property type="entry name" value="Cas5_I-E"/>
    <property type="match status" value="1"/>
</dbReference>
<reference evidence="2" key="2">
    <citation type="submission" date="2021-04" db="EMBL/GenBank/DDBJ databases">
        <authorList>
            <person name="Gilroy R."/>
        </authorList>
    </citation>
    <scope>NUCLEOTIDE SEQUENCE</scope>
    <source>
        <strain evidence="2">CHK186-16707</strain>
    </source>
</reference>
<dbReference type="GO" id="GO:0003723">
    <property type="term" value="F:RNA binding"/>
    <property type="evidence" value="ECO:0007669"/>
    <property type="project" value="InterPro"/>
</dbReference>
<evidence type="ECO:0000313" key="2">
    <source>
        <dbReference type="EMBL" id="HJA07569.1"/>
    </source>
</evidence>
<dbReference type="InterPro" id="IPR010147">
    <property type="entry name" value="CRISPR-assoc_prot_CasD"/>
</dbReference>
<dbReference type="EMBL" id="DXAN01000001">
    <property type="protein sequence ID" value="HJA07569.1"/>
    <property type="molecule type" value="Genomic_DNA"/>
</dbReference>
<dbReference type="AlphaFoldDB" id="A0A9D2HBQ5"/>
<dbReference type="Gene3D" id="3.30.70.2660">
    <property type="match status" value="1"/>
</dbReference>
<comment type="caution">
    <text evidence="2">The sequence shown here is derived from an EMBL/GenBank/DDBJ whole genome shotgun (WGS) entry which is preliminary data.</text>
</comment>
<dbReference type="NCBIfam" id="TIGR01868">
    <property type="entry name" value="casD_Cas5e"/>
    <property type="match status" value="1"/>
</dbReference>
<name>A0A9D2HBQ5_9BACT</name>
<dbReference type="InterPro" id="IPR013422">
    <property type="entry name" value="CRISPR-assoc_prot_Cas5_N"/>
</dbReference>
<proteinExistence type="predicted"/>
<evidence type="ECO:0000256" key="1">
    <source>
        <dbReference type="ARBA" id="ARBA00023118"/>
    </source>
</evidence>
<dbReference type="Proteomes" id="UP000824225">
    <property type="component" value="Unassembled WGS sequence"/>
</dbReference>
<dbReference type="Pfam" id="PF09704">
    <property type="entry name" value="Cas_Cas5d"/>
    <property type="match status" value="1"/>
</dbReference>
<accession>A0A9D2HBQ5</accession>
<dbReference type="NCBIfam" id="TIGR02593">
    <property type="entry name" value="CRISPR_cas5"/>
    <property type="match status" value="1"/>
</dbReference>
<reference evidence="2" key="1">
    <citation type="journal article" date="2021" name="PeerJ">
        <title>Extensive microbial diversity within the chicken gut microbiome revealed by metagenomics and culture.</title>
        <authorList>
            <person name="Gilroy R."/>
            <person name="Ravi A."/>
            <person name="Getino M."/>
            <person name="Pursley I."/>
            <person name="Horton D.L."/>
            <person name="Alikhan N.F."/>
            <person name="Baker D."/>
            <person name="Gharbi K."/>
            <person name="Hall N."/>
            <person name="Watson M."/>
            <person name="Adriaenssens E.M."/>
            <person name="Foster-Nyarko E."/>
            <person name="Jarju S."/>
            <person name="Secka A."/>
            <person name="Antonio M."/>
            <person name="Oren A."/>
            <person name="Chaudhuri R.R."/>
            <person name="La Ragione R."/>
            <person name="Hildebrand F."/>
            <person name="Pallen M.J."/>
        </authorList>
    </citation>
    <scope>NUCLEOTIDE SEQUENCE</scope>
    <source>
        <strain evidence="2">CHK186-16707</strain>
    </source>
</reference>